<dbReference type="AlphaFoldDB" id="A0A9K3M5W6"/>
<reference evidence="2" key="2">
    <citation type="submission" date="2021-04" db="EMBL/GenBank/DDBJ databases">
        <authorList>
            <person name="Podell S."/>
        </authorList>
    </citation>
    <scope>NUCLEOTIDE SEQUENCE</scope>
    <source>
        <strain evidence="2">Hildebrandi</strain>
    </source>
</reference>
<reference evidence="2" key="1">
    <citation type="journal article" date="2021" name="Sci. Rep.">
        <title>Diploid genomic architecture of Nitzschia inconspicua, an elite biomass production diatom.</title>
        <authorList>
            <person name="Oliver A."/>
            <person name="Podell S."/>
            <person name="Pinowska A."/>
            <person name="Traller J.C."/>
            <person name="Smith S.R."/>
            <person name="McClure R."/>
            <person name="Beliaev A."/>
            <person name="Bohutskyi P."/>
            <person name="Hill E.A."/>
            <person name="Rabines A."/>
            <person name="Zheng H."/>
            <person name="Allen L.Z."/>
            <person name="Kuo A."/>
            <person name="Grigoriev I.V."/>
            <person name="Allen A.E."/>
            <person name="Hazlebeck D."/>
            <person name="Allen E.E."/>
        </authorList>
    </citation>
    <scope>NUCLEOTIDE SEQUENCE</scope>
    <source>
        <strain evidence="2">Hildebrandi</strain>
    </source>
</reference>
<keyword evidence="3" id="KW-1185">Reference proteome</keyword>
<evidence type="ECO:0000313" key="3">
    <source>
        <dbReference type="Proteomes" id="UP000693970"/>
    </source>
</evidence>
<sequence>MSAKRDPGDSELRPQDRPLGSTRPPHKPQPIPVPSTNPTNSGTENQTSSSTNDTTTTATTTTTTRERKTNLVDAIQSMMNQAGNNMGPVGVSDSNHTNTNNNNNNDHPFLEPNPNQRNLSDMYRPGNTIGTTLSHPSRK</sequence>
<dbReference type="Proteomes" id="UP000693970">
    <property type="component" value="Unassembled WGS sequence"/>
</dbReference>
<evidence type="ECO:0000313" key="2">
    <source>
        <dbReference type="EMBL" id="KAG7373785.1"/>
    </source>
</evidence>
<evidence type="ECO:0000256" key="1">
    <source>
        <dbReference type="SAM" id="MobiDB-lite"/>
    </source>
</evidence>
<gene>
    <name evidence="2" type="ORF">IV203_012880</name>
</gene>
<organism evidence="2 3">
    <name type="scientific">Nitzschia inconspicua</name>
    <dbReference type="NCBI Taxonomy" id="303405"/>
    <lineage>
        <taxon>Eukaryota</taxon>
        <taxon>Sar</taxon>
        <taxon>Stramenopiles</taxon>
        <taxon>Ochrophyta</taxon>
        <taxon>Bacillariophyta</taxon>
        <taxon>Bacillariophyceae</taxon>
        <taxon>Bacillariophycidae</taxon>
        <taxon>Bacillariales</taxon>
        <taxon>Bacillariaceae</taxon>
        <taxon>Nitzschia</taxon>
    </lineage>
</organism>
<feature type="compositionally biased region" description="Polar residues" evidence="1">
    <location>
        <begin position="128"/>
        <end position="139"/>
    </location>
</feature>
<dbReference type="EMBL" id="JAGRRH010000001">
    <property type="protein sequence ID" value="KAG7373785.1"/>
    <property type="molecule type" value="Genomic_DNA"/>
</dbReference>
<feature type="compositionally biased region" description="Polar residues" evidence="1">
    <location>
        <begin position="36"/>
        <end position="46"/>
    </location>
</feature>
<protein>
    <submittedName>
        <fullName evidence="2">Uncharacterized protein</fullName>
    </submittedName>
</protein>
<comment type="caution">
    <text evidence="2">The sequence shown here is derived from an EMBL/GenBank/DDBJ whole genome shotgun (WGS) entry which is preliminary data.</text>
</comment>
<feature type="compositionally biased region" description="Low complexity" evidence="1">
    <location>
        <begin position="47"/>
        <end position="63"/>
    </location>
</feature>
<proteinExistence type="predicted"/>
<feature type="compositionally biased region" description="Basic and acidic residues" evidence="1">
    <location>
        <begin position="1"/>
        <end position="16"/>
    </location>
</feature>
<name>A0A9K3M5W6_9STRA</name>
<accession>A0A9K3M5W6</accession>
<feature type="compositionally biased region" description="Low complexity" evidence="1">
    <location>
        <begin position="92"/>
        <end position="107"/>
    </location>
</feature>
<feature type="region of interest" description="Disordered" evidence="1">
    <location>
        <begin position="1"/>
        <end position="139"/>
    </location>
</feature>